<sequence>MLPDPDYSDQGQDSLDVPHDPKEPTSTLWKDGLFISHYNISPTRDVPMTVDYTDDRELWDDLQSWDQSMPRVQRFQVEEDSQENIKTRDHMGRETDIYSENGMYRLYSELMHRDGVPTGFPALEKALKVTRNSTDTRSSTPVLGGHSDGVHSEGGSFDDSELDNFEEQQTTSDFVDVLHDSADDDPNDPSCHYFHSTLQPPSALRSALKSSHQHLYLEEDVYDPSLPPIPVVEDQTFPGLKSALKGSVRSQLSDGSDLSDVTSVTPGLDDWHETIGATSRLGWALILYHAVRNNFKPHAFARLAFQGSREFVRAAADYITRENTLLSFKKGDIIRVNGSERYGD</sequence>
<gene>
    <name evidence="2" type="ORF">Hamer_G003586</name>
</gene>
<feature type="compositionally biased region" description="Polar residues" evidence="1">
    <location>
        <begin position="130"/>
        <end position="141"/>
    </location>
</feature>
<dbReference type="SUPFAM" id="SSF50044">
    <property type="entry name" value="SH3-domain"/>
    <property type="match status" value="1"/>
</dbReference>
<dbReference type="AlphaFoldDB" id="A0A8J5JXV8"/>
<dbReference type="EMBL" id="JAHLQT010025476">
    <property type="protein sequence ID" value="KAG7164396.1"/>
    <property type="molecule type" value="Genomic_DNA"/>
</dbReference>
<feature type="region of interest" description="Disordered" evidence="1">
    <location>
        <begin position="1"/>
        <end position="26"/>
    </location>
</feature>
<name>A0A8J5JXV8_HOMAM</name>
<feature type="region of interest" description="Disordered" evidence="1">
    <location>
        <begin position="130"/>
        <end position="161"/>
    </location>
</feature>
<keyword evidence="3" id="KW-1185">Reference proteome</keyword>
<dbReference type="Proteomes" id="UP000747542">
    <property type="component" value="Unassembled WGS sequence"/>
</dbReference>
<feature type="non-terminal residue" evidence="2">
    <location>
        <position position="1"/>
    </location>
</feature>
<comment type="caution">
    <text evidence="2">The sequence shown here is derived from an EMBL/GenBank/DDBJ whole genome shotgun (WGS) entry which is preliminary data.</text>
</comment>
<proteinExistence type="predicted"/>
<protein>
    <submittedName>
        <fullName evidence="2">Uncharacterized protein</fullName>
    </submittedName>
</protein>
<evidence type="ECO:0000313" key="2">
    <source>
        <dbReference type="EMBL" id="KAG7164396.1"/>
    </source>
</evidence>
<dbReference type="InterPro" id="IPR036028">
    <property type="entry name" value="SH3-like_dom_sf"/>
</dbReference>
<evidence type="ECO:0000256" key="1">
    <source>
        <dbReference type="SAM" id="MobiDB-lite"/>
    </source>
</evidence>
<accession>A0A8J5JXV8</accession>
<dbReference type="Gene3D" id="2.30.30.40">
    <property type="entry name" value="SH3 Domains"/>
    <property type="match status" value="1"/>
</dbReference>
<reference evidence="2" key="1">
    <citation type="journal article" date="2021" name="Sci. Adv.">
        <title>The American lobster genome reveals insights on longevity, neural, and immune adaptations.</title>
        <authorList>
            <person name="Polinski J.M."/>
            <person name="Zimin A.V."/>
            <person name="Clark K.F."/>
            <person name="Kohn A.B."/>
            <person name="Sadowski N."/>
            <person name="Timp W."/>
            <person name="Ptitsyn A."/>
            <person name="Khanna P."/>
            <person name="Romanova D.Y."/>
            <person name="Williams P."/>
            <person name="Greenwood S.J."/>
            <person name="Moroz L.L."/>
            <person name="Walt D.R."/>
            <person name="Bodnar A.G."/>
        </authorList>
    </citation>
    <scope>NUCLEOTIDE SEQUENCE</scope>
    <source>
        <strain evidence="2">GMGI-L3</strain>
    </source>
</reference>
<organism evidence="2 3">
    <name type="scientific">Homarus americanus</name>
    <name type="common">American lobster</name>
    <dbReference type="NCBI Taxonomy" id="6706"/>
    <lineage>
        <taxon>Eukaryota</taxon>
        <taxon>Metazoa</taxon>
        <taxon>Ecdysozoa</taxon>
        <taxon>Arthropoda</taxon>
        <taxon>Crustacea</taxon>
        <taxon>Multicrustacea</taxon>
        <taxon>Malacostraca</taxon>
        <taxon>Eumalacostraca</taxon>
        <taxon>Eucarida</taxon>
        <taxon>Decapoda</taxon>
        <taxon>Pleocyemata</taxon>
        <taxon>Astacidea</taxon>
        <taxon>Nephropoidea</taxon>
        <taxon>Nephropidae</taxon>
        <taxon>Homarus</taxon>
    </lineage>
</organism>
<evidence type="ECO:0000313" key="3">
    <source>
        <dbReference type="Proteomes" id="UP000747542"/>
    </source>
</evidence>